<dbReference type="OrthoDB" id="1815931at2"/>
<protein>
    <submittedName>
        <fullName evidence="2">Uncharacterized protein conserved in bacteria</fullName>
    </submittedName>
</protein>
<keyword evidence="1" id="KW-0812">Transmembrane</keyword>
<dbReference type="STRING" id="39492.ERS852540_01892"/>
<dbReference type="AlphaFoldDB" id="A0A174ZXQ6"/>
<dbReference type="PANTHER" id="PTHR37804:SF1">
    <property type="entry name" value="CDAA REGULATORY PROTEIN CDAR"/>
    <property type="match status" value="1"/>
</dbReference>
<reference evidence="2 3" key="1">
    <citation type="submission" date="2015-09" db="EMBL/GenBank/DDBJ databases">
        <authorList>
            <consortium name="Pathogen Informatics"/>
        </authorList>
    </citation>
    <scope>NUCLEOTIDE SEQUENCE [LARGE SCALE GENOMIC DNA]</scope>
    <source>
        <strain evidence="2 3">2789STDY5834928</strain>
    </source>
</reference>
<accession>A0A174ZXQ6</accession>
<keyword evidence="1" id="KW-0472">Membrane</keyword>
<dbReference type="Gene3D" id="2.170.120.40">
    <property type="entry name" value="YbbR-like domain"/>
    <property type="match status" value="1"/>
</dbReference>
<evidence type="ECO:0000256" key="1">
    <source>
        <dbReference type="SAM" id="Phobius"/>
    </source>
</evidence>
<dbReference type="Pfam" id="PF07949">
    <property type="entry name" value="YbbR"/>
    <property type="match status" value="2"/>
</dbReference>
<evidence type="ECO:0000313" key="2">
    <source>
        <dbReference type="EMBL" id="CUQ89298.1"/>
    </source>
</evidence>
<keyword evidence="1" id="KW-1133">Transmembrane helix</keyword>
<sequence>MNEWIKSFLQNFVKNLKNIIFALIIAIIVWFAISMQIFPDVTTHVSDIPVEVKATEYMTENALSVTNSYVDKITVQVTGKRYEVGNLTASDFTASADLSVITAPGEYKVKVNVTPVKENSCSVDDEGLSVKLKVEKTVSKTFSISDGSMKAVAEGITATAGMKIDSVTAEPSTITLTGDSTAIDAVKSVEIRSVFAGETSESVSSKGQIVLLGSNGDIIENPDIKYDNESYTVNITLYKQKTLPLTVQFTNVPSNFDLSSLKYSIYPESLTVSSPDDSLDSQEKFEIGTIDLSQLTTKYLQKLTLPIALPEGYKNISGNTSAMVSFEDAENYTFLSYTVQKDNIRIINAPDNFDVNVLTNELSVNVTGPADEIAALASKDIYATVDLMGTTLTAGLKDVTAEFTLRGTKVRSWVTGEYKVSIQVTERAEDTAD</sequence>
<dbReference type="PANTHER" id="PTHR37804">
    <property type="entry name" value="CDAA REGULATORY PROTEIN CDAR"/>
    <property type="match status" value="1"/>
</dbReference>
<dbReference type="InterPro" id="IPR053154">
    <property type="entry name" value="c-di-AMP_regulator"/>
</dbReference>
<dbReference type="EMBL" id="CZBY01000016">
    <property type="protein sequence ID" value="CUQ89298.1"/>
    <property type="molecule type" value="Genomic_DNA"/>
</dbReference>
<evidence type="ECO:0000313" key="3">
    <source>
        <dbReference type="Proteomes" id="UP000095662"/>
    </source>
</evidence>
<dbReference type="Proteomes" id="UP000095662">
    <property type="component" value="Unassembled WGS sequence"/>
</dbReference>
<gene>
    <name evidence="2" type="ORF">ERS852540_01892</name>
</gene>
<dbReference type="Gene3D" id="2.170.120.30">
    <property type="match status" value="2"/>
</dbReference>
<name>A0A174ZXQ6_9FIRM</name>
<proteinExistence type="predicted"/>
<dbReference type="InterPro" id="IPR012505">
    <property type="entry name" value="YbbR"/>
</dbReference>
<feature type="transmembrane region" description="Helical" evidence="1">
    <location>
        <begin position="20"/>
        <end position="38"/>
    </location>
</feature>
<organism evidence="2 3">
    <name type="scientific">[Eubacterium] siraeum</name>
    <dbReference type="NCBI Taxonomy" id="39492"/>
    <lineage>
        <taxon>Bacteria</taxon>
        <taxon>Bacillati</taxon>
        <taxon>Bacillota</taxon>
        <taxon>Clostridia</taxon>
        <taxon>Eubacteriales</taxon>
        <taxon>Oscillospiraceae</taxon>
        <taxon>Oscillospiraceae incertae sedis</taxon>
    </lineage>
</organism>